<evidence type="ECO:0000256" key="1">
    <source>
        <dbReference type="SAM" id="MobiDB-lite"/>
    </source>
</evidence>
<dbReference type="OrthoDB" id="48306at2759"/>
<feature type="region of interest" description="Disordered" evidence="1">
    <location>
        <begin position="190"/>
        <end position="224"/>
    </location>
</feature>
<dbReference type="InParanoid" id="D7FHB5"/>
<proteinExistence type="predicted"/>
<dbReference type="Proteomes" id="UP000002630">
    <property type="component" value="Linkage Group LG09"/>
</dbReference>
<dbReference type="EMBL" id="FN649734">
    <property type="protein sequence ID" value="CBJ28482.1"/>
    <property type="molecule type" value="Genomic_DNA"/>
</dbReference>
<keyword evidence="2" id="KW-0732">Signal</keyword>
<keyword evidence="4" id="KW-1185">Reference proteome</keyword>
<organism evidence="3 4">
    <name type="scientific">Ectocarpus siliculosus</name>
    <name type="common">Brown alga</name>
    <name type="synonym">Conferva siliculosa</name>
    <dbReference type="NCBI Taxonomy" id="2880"/>
    <lineage>
        <taxon>Eukaryota</taxon>
        <taxon>Sar</taxon>
        <taxon>Stramenopiles</taxon>
        <taxon>Ochrophyta</taxon>
        <taxon>PX clade</taxon>
        <taxon>Phaeophyceae</taxon>
        <taxon>Ectocarpales</taxon>
        <taxon>Ectocarpaceae</taxon>
        <taxon>Ectocarpus</taxon>
    </lineage>
</organism>
<accession>D7FHB5</accession>
<protein>
    <recommendedName>
        <fullName evidence="5">TraB family protein</fullName>
    </recommendedName>
</protein>
<feature type="signal peptide" evidence="2">
    <location>
        <begin position="1"/>
        <end position="20"/>
    </location>
</feature>
<dbReference type="InterPro" id="IPR046345">
    <property type="entry name" value="TraB_PrgY-like"/>
</dbReference>
<dbReference type="AlphaFoldDB" id="D7FHB5"/>
<dbReference type="EMBL" id="FN647757">
    <property type="protein sequence ID" value="CBJ28482.1"/>
    <property type="molecule type" value="Genomic_DNA"/>
</dbReference>
<gene>
    <name evidence="3" type="ORF">Esi_0107_0015</name>
</gene>
<feature type="compositionally biased region" description="Polar residues" evidence="1">
    <location>
        <begin position="93"/>
        <end position="111"/>
    </location>
</feature>
<evidence type="ECO:0000313" key="3">
    <source>
        <dbReference type="EMBL" id="CBJ28482.1"/>
    </source>
</evidence>
<name>D7FHB5_ECTSI</name>
<evidence type="ECO:0000313" key="4">
    <source>
        <dbReference type="Proteomes" id="UP000002630"/>
    </source>
</evidence>
<feature type="compositionally biased region" description="Acidic residues" evidence="1">
    <location>
        <begin position="191"/>
        <end position="224"/>
    </location>
</feature>
<reference evidence="3 4" key="1">
    <citation type="journal article" date="2010" name="Nature">
        <title>The Ectocarpus genome and the independent evolution of multicellularity in brown algae.</title>
        <authorList>
            <person name="Cock J.M."/>
            <person name="Sterck L."/>
            <person name="Rouze P."/>
            <person name="Scornet D."/>
            <person name="Allen A.E."/>
            <person name="Amoutzias G."/>
            <person name="Anthouard V."/>
            <person name="Artiguenave F."/>
            <person name="Aury J.M."/>
            <person name="Badger J.H."/>
            <person name="Beszteri B."/>
            <person name="Billiau K."/>
            <person name="Bonnet E."/>
            <person name="Bothwell J.H."/>
            <person name="Bowler C."/>
            <person name="Boyen C."/>
            <person name="Brownlee C."/>
            <person name="Carrano C.J."/>
            <person name="Charrier B."/>
            <person name="Cho G.Y."/>
            <person name="Coelho S.M."/>
            <person name="Collen J."/>
            <person name="Corre E."/>
            <person name="Da Silva C."/>
            <person name="Delage L."/>
            <person name="Delaroque N."/>
            <person name="Dittami S.M."/>
            <person name="Doulbeau S."/>
            <person name="Elias M."/>
            <person name="Farnham G."/>
            <person name="Gachon C.M."/>
            <person name="Gschloessl B."/>
            <person name="Heesch S."/>
            <person name="Jabbari K."/>
            <person name="Jubin C."/>
            <person name="Kawai H."/>
            <person name="Kimura K."/>
            <person name="Kloareg B."/>
            <person name="Kupper F.C."/>
            <person name="Lang D."/>
            <person name="Le Bail A."/>
            <person name="Leblanc C."/>
            <person name="Lerouge P."/>
            <person name="Lohr M."/>
            <person name="Lopez P.J."/>
            <person name="Martens C."/>
            <person name="Maumus F."/>
            <person name="Michel G."/>
            <person name="Miranda-Saavedra D."/>
            <person name="Morales J."/>
            <person name="Moreau H."/>
            <person name="Motomura T."/>
            <person name="Nagasato C."/>
            <person name="Napoli C.A."/>
            <person name="Nelson D.R."/>
            <person name="Nyvall-Collen P."/>
            <person name="Peters A.F."/>
            <person name="Pommier C."/>
            <person name="Potin P."/>
            <person name="Poulain J."/>
            <person name="Quesneville H."/>
            <person name="Read B."/>
            <person name="Rensing S.A."/>
            <person name="Ritter A."/>
            <person name="Rousvoal S."/>
            <person name="Samanta M."/>
            <person name="Samson G."/>
            <person name="Schroeder D.C."/>
            <person name="Segurens B."/>
            <person name="Strittmatter M."/>
            <person name="Tonon T."/>
            <person name="Tregear J.W."/>
            <person name="Valentin K."/>
            <person name="von Dassow P."/>
            <person name="Yamagishi T."/>
            <person name="Van de Peer Y."/>
            <person name="Wincker P."/>
        </authorList>
    </citation>
    <scope>NUCLEOTIDE SEQUENCE [LARGE SCALE GENOMIC DNA]</scope>
    <source>
        <strain evidence="4">Ec32 / CCAP1310/4</strain>
    </source>
</reference>
<evidence type="ECO:0008006" key="5">
    <source>
        <dbReference type="Google" id="ProtNLM"/>
    </source>
</evidence>
<feature type="region of interest" description="Disordered" evidence="1">
    <location>
        <begin position="88"/>
        <end position="111"/>
    </location>
</feature>
<dbReference type="PANTHER" id="PTHR21530">
    <property type="entry name" value="PHEROMONE SHUTDOWN PROTEIN"/>
    <property type="match status" value="1"/>
</dbReference>
<sequence length="327" mass="35884">MMGIRSLSLVLPLACSPAESFVLPATRLRSVAPLRLDCDVQYSRGAARSGTDAAVKGRERFMSMELGLNPVKHRCSCQPVGAHRSRSLPLRSKQVQASAEETNLSADPTQETLPECISNDAVSYWVHPAKESHIWLVGVVHGAKSGVQLVEEAIGGIRPEVVMVELDADRICVLPPGEAMETRNGLWWWAPEEEPEGSADVDEDGDEDGEYAEDDEDVDDEEESVSPMIEIQTAVREAGACGARVLLGDRDYETTGRLLEKAKRADMASAKERKEFNDLTTSFDCEVMAKNLMKLRGEQTTVAVIGMAHLDGVEKVLKGHGWQRRRA</sequence>
<dbReference type="PANTHER" id="PTHR21530:SF7">
    <property type="entry name" value="TRAB DOMAIN-CONTAINING PROTEIN"/>
    <property type="match status" value="1"/>
</dbReference>
<evidence type="ECO:0000256" key="2">
    <source>
        <dbReference type="SAM" id="SignalP"/>
    </source>
</evidence>
<feature type="chain" id="PRO_5003095197" description="TraB family protein" evidence="2">
    <location>
        <begin position="21"/>
        <end position="327"/>
    </location>
</feature>